<dbReference type="InterPro" id="IPR018704">
    <property type="entry name" value="SecYEG/CpoB_TPR"/>
</dbReference>
<accession>A0ABZ2L5H1</accession>
<organism evidence="3 4">
    <name type="scientific">Pendulispora rubella</name>
    <dbReference type="NCBI Taxonomy" id="2741070"/>
    <lineage>
        <taxon>Bacteria</taxon>
        <taxon>Pseudomonadati</taxon>
        <taxon>Myxococcota</taxon>
        <taxon>Myxococcia</taxon>
        <taxon>Myxococcales</taxon>
        <taxon>Sorangiineae</taxon>
        <taxon>Pendulisporaceae</taxon>
        <taxon>Pendulispora</taxon>
    </lineage>
</organism>
<sequence length="498" mass="52665">MNPTCDRGFDANDVAEALREEGHPDIPDFSQHLKACLMCQQNVHVIRTARDAWRSAALMDDARARNASERRLVRAWRTPRPAFGWRSALMGAAIASVIMLRFGPRWPEAHAPVNVPVASVTPSASLTAPPAIAPAPAASARASSFLVMRDCPACARSGMAANSTLDAPAEVPRGASLMLSWAMPGESEPASSLEVTGPARVAPLMAREKGDSPALQVDRGNAEVHTYGESEIVSPHATMHTLPKISSAWHFEVTPTRTNIVVDAGWVAVGAVERKAPSIHLLAGQSAEVRSGGEIVLSPRSAPSESSRPTPPPPPPSHKPEPPAPAPSPSTASTPVEEDTDTSLWQSVQTALHAGDRAVAETKARSLMLSGRSASYRDKATFVVGELELSRGDIAGAQGRLTSLASTTRDPALAADATFLLARSYKDPSERARVWGRFIASGPASPYREQAMLERGRALADAGDIDGAREVVAALKKVDPLPAIVARGLAALEARTAR</sequence>
<dbReference type="Pfam" id="PF09976">
    <property type="entry name" value="TPR_21"/>
    <property type="match status" value="1"/>
</dbReference>
<keyword evidence="4" id="KW-1185">Reference proteome</keyword>
<dbReference type="PROSITE" id="PS50206">
    <property type="entry name" value="RHODANESE_3"/>
    <property type="match status" value="1"/>
</dbReference>
<evidence type="ECO:0000259" key="2">
    <source>
        <dbReference type="PROSITE" id="PS50206"/>
    </source>
</evidence>
<gene>
    <name evidence="3" type="ORF">LVJ94_47140</name>
</gene>
<dbReference type="EMBL" id="CP089983">
    <property type="protein sequence ID" value="WXB04466.1"/>
    <property type="molecule type" value="Genomic_DNA"/>
</dbReference>
<evidence type="ECO:0000313" key="3">
    <source>
        <dbReference type="EMBL" id="WXB04466.1"/>
    </source>
</evidence>
<feature type="compositionally biased region" description="Low complexity" evidence="1">
    <location>
        <begin position="298"/>
        <end position="308"/>
    </location>
</feature>
<protein>
    <submittedName>
        <fullName evidence="3">Tetratricopeptide repeat protein</fullName>
    </submittedName>
</protein>
<reference evidence="3" key="1">
    <citation type="submission" date="2021-12" db="EMBL/GenBank/DDBJ databases">
        <title>Discovery of the Pendulisporaceae a myxobacterial family with distinct sporulation behavior and unique specialized metabolism.</title>
        <authorList>
            <person name="Garcia R."/>
            <person name="Popoff A."/>
            <person name="Bader C.D."/>
            <person name="Loehr J."/>
            <person name="Walesch S."/>
            <person name="Walt C."/>
            <person name="Boldt J."/>
            <person name="Bunk B."/>
            <person name="Haeckl F.J.F.P.J."/>
            <person name="Gunesch A.P."/>
            <person name="Birkelbach J."/>
            <person name="Nuebel U."/>
            <person name="Pietschmann T."/>
            <person name="Bach T."/>
            <person name="Mueller R."/>
        </authorList>
    </citation>
    <scope>NUCLEOTIDE SEQUENCE</scope>
    <source>
        <strain evidence="3">MSr11367</strain>
    </source>
</reference>
<proteinExistence type="predicted"/>
<feature type="compositionally biased region" description="Pro residues" evidence="1">
    <location>
        <begin position="309"/>
        <end position="328"/>
    </location>
</feature>
<dbReference type="RefSeq" id="WP_394834108.1">
    <property type="nucleotide sequence ID" value="NZ_CP089929.1"/>
</dbReference>
<dbReference type="Gene3D" id="1.25.40.10">
    <property type="entry name" value="Tetratricopeptide repeat domain"/>
    <property type="match status" value="1"/>
</dbReference>
<name>A0ABZ2L5H1_9BACT</name>
<dbReference type="Proteomes" id="UP001374803">
    <property type="component" value="Chromosome"/>
</dbReference>
<evidence type="ECO:0000313" key="4">
    <source>
        <dbReference type="Proteomes" id="UP001374803"/>
    </source>
</evidence>
<feature type="region of interest" description="Disordered" evidence="1">
    <location>
        <begin position="297"/>
        <end position="344"/>
    </location>
</feature>
<dbReference type="InterPro" id="IPR011990">
    <property type="entry name" value="TPR-like_helical_dom_sf"/>
</dbReference>
<dbReference type="InterPro" id="IPR001763">
    <property type="entry name" value="Rhodanese-like_dom"/>
</dbReference>
<evidence type="ECO:0000256" key="1">
    <source>
        <dbReference type="SAM" id="MobiDB-lite"/>
    </source>
</evidence>
<feature type="domain" description="Rhodanese" evidence="2">
    <location>
        <begin position="5"/>
        <end position="62"/>
    </location>
</feature>